<dbReference type="Gene3D" id="1.25.10.10">
    <property type="entry name" value="Leucine-rich Repeat Variant"/>
    <property type="match status" value="1"/>
</dbReference>
<evidence type="ECO:0000313" key="15">
    <source>
        <dbReference type="Proteomes" id="UP001498771"/>
    </source>
</evidence>
<feature type="compositionally biased region" description="Low complexity" evidence="9">
    <location>
        <begin position="1845"/>
        <end position="1872"/>
    </location>
</feature>
<dbReference type="InterPro" id="IPR021843">
    <property type="entry name" value="PSME4_C"/>
</dbReference>
<evidence type="ECO:0000259" key="10">
    <source>
        <dbReference type="Pfam" id="PF11919"/>
    </source>
</evidence>
<dbReference type="Pfam" id="PF23096">
    <property type="entry name" value="HEAT_PSME4"/>
    <property type="match status" value="1"/>
</dbReference>
<dbReference type="GO" id="GO:0000502">
    <property type="term" value="C:proteasome complex"/>
    <property type="evidence" value="ECO:0007669"/>
    <property type="project" value="UniProtKB-KW"/>
</dbReference>
<dbReference type="InterPro" id="IPR016024">
    <property type="entry name" value="ARM-type_fold"/>
</dbReference>
<evidence type="ECO:0000256" key="9">
    <source>
        <dbReference type="SAM" id="MobiDB-lite"/>
    </source>
</evidence>
<dbReference type="RefSeq" id="XP_064770065.1">
    <property type="nucleotide sequence ID" value="XM_064914377.1"/>
</dbReference>
<protein>
    <submittedName>
        <fullName evidence="14">Proteasome activator subunit 4</fullName>
    </submittedName>
</protein>
<accession>A0ABR1FBA6</accession>
<organism evidence="14 15">
    <name type="scientific">Myxozyma melibiosi</name>
    <dbReference type="NCBI Taxonomy" id="54550"/>
    <lineage>
        <taxon>Eukaryota</taxon>
        <taxon>Fungi</taxon>
        <taxon>Dikarya</taxon>
        <taxon>Ascomycota</taxon>
        <taxon>Saccharomycotina</taxon>
        <taxon>Lipomycetes</taxon>
        <taxon>Lipomycetales</taxon>
        <taxon>Lipomycetaceae</taxon>
        <taxon>Myxozyma</taxon>
    </lineage>
</organism>
<evidence type="ECO:0000313" key="14">
    <source>
        <dbReference type="EMBL" id="KAK7207032.1"/>
    </source>
</evidence>
<dbReference type="InterPro" id="IPR032372">
    <property type="entry name" value="Blm10_N"/>
</dbReference>
<comment type="similarity">
    <text evidence="3">Belongs to the BLM10 family.</text>
</comment>
<feature type="domain" description="Proteasome activator complex subunit 4-like HEAT repeat-like" evidence="13">
    <location>
        <begin position="1362"/>
        <end position="1561"/>
    </location>
</feature>
<evidence type="ECO:0000256" key="6">
    <source>
        <dbReference type="ARBA" id="ARBA00022763"/>
    </source>
</evidence>
<keyword evidence="5" id="KW-0677">Repeat</keyword>
<keyword evidence="14" id="KW-0647">Proteasome</keyword>
<dbReference type="Pfam" id="PF16547">
    <property type="entry name" value="BLM10_N"/>
    <property type="match status" value="1"/>
</dbReference>
<dbReference type="Pfam" id="PF16507">
    <property type="entry name" value="HEAT_PSME4_mid"/>
    <property type="match status" value="1"/>
</dbReference>
<name>A0ABR1FBA6_9ASCO</name>
<evidence type="ECO:0000256" key="4">
    <source>
        <dbReference type="ARBA" id="ARBA00022490"/>
    </source>
</evidence>
<dbReference type="SUPFAM" id="SSF48371">
    <property type="entry name" value="ARM repeat"/>
    <property type="match status" value="2"/>
</dbReference>
<comment type="subcellular location">
    <subcellularLocation>
        <location evidence="2">Cytoplasm</location>
    </subcellularLocation>
    <subcellularLocation>
        <location evidence="1">Nucleus speckle</location>
    </subcellularLocation>
</comment>
<evidence type="ECO:0000259" key="11">
    <source>
        <dbReference type="Pfam" id="PF16507"/>
    </source>
</evidence>
<dbReference type="InterPro" id="IPR055455">
    <property type="entry name" value="HEAT_PSME4"/>
</dbReference>
<comment type="caution">
    <text evidence="14">The sequence shown here is derived from an EMBL/GenBank/DDBJ whole genome shotgun (WGS) entry which is preliminary data.</text>
</comment>
<proteinExistence type="inferred from homology"/>
<evidence type="ECO:0000256" key="7">
    <source>
        <dbReference type="ARBA" id="ARBA00023204"/>
    </source>
</evidence>
<evidence type="ECO:0000256" key="3">
    <source>
        <dbReference type="ARBA" id="ARBA00005739"/>
    </source>
</evidence>
<keyword evidence="15" id="KW-1185">Reference proteome</keyword>
<gene>
    <name evidence="14" type="ORF">BZA70DRAFT_292430</name>
</gene>
<feature type="region of interest" description="Disordered" evidence="9">
    <location>
        <begin position="1830"/>
        <end position="1873"/>
    </location>
</feature>
<dbReference type="InterPro" id="IPR035309">
    <property type="entry name" value="PSME4"/>
</dbReference>
<reference evidence="14 15" key="1">
    <citation type="submission" date="2024-03" db="EMBL/GenBank/DDBJ databases">
        <title>Genome-scale model development and genomic sequencing of the oleaginous clade Lipomyces.</title>
        <authorList>
            <consortium name="Lawrence Berkeley National Laboratory"/>
            <person name="Czajka J.J."/>
            <person name="Han Y."/>
            <person name="Kim J."/>
            <person name="Mondo S.J."/>
            <person name="Hofstad B.A."/>
            <person name="Robles A."/>
            <person name="Haridas S."/>
            <person name="Riley R."/>
            <person name="LaButti K."/>
            <person name="Pangilinan J."/>
            <person name="Andreopoulos W."/>
            <person name="Lipzen A."/>
            <person name="Yan J."/>
            <person name="Wang M."/>
            <person name="Ng V."/>
            <person name="Grigoriev I.V."/>
            <person name="Spatafora J.W."/>
            <person name="Magnuson J.K."/>
            <person name="Baker S.E."/>
            <person name="Pomraning K.R."/>
        </authorList>
    </citation>
    <scope>NUCLEOTIDE SEQUENCE [LARGE SCALE GENOMIC DNA]</scope>
    <source>
        <strain evidence="14 15">Phaff 52-87</strain>
    </source>
</reference>
<keyword evidence="4" id="KW-0963">Cytoplasm</keyword>
<keyword evidence="7" id="KW-0234">DNA repair</keyword>
<keyword evidence="6" id="KW-0227">DNA damage</keyword>
<dbReference type="PANTHER" id="PTHR32170:SF3">
    <property type="entry name" value="PROTEASOME ACTIVATOR COMPLEX SUBUNIT 4"/>
    <property type="match status" value="1"/>
</dbReference>
<feature type="domain" description="Proteasome activator Blm10 middle HEAT repeats region" evidence="11">
    <location>
        <begin position="363"/>
        <end position="877"/>
    </location>
</feature>
<evidence type="ECO:0000256" key="1">
    <source>
        <dbReference type="ARBA" id="ARBA00004324"/>
    </source>
</evidence>
<keyword evidence="8" id="KW-0539">Nucleus</keyword>
<sequence length="1971" mass="221923">MEDSLLATVAPVSSPTLPFSRARSPSSDPDIRKPRTFPYTSLLPFPVESDDVPLQHLNHIVESIYVSMTVETAAVAPLVHWTRELRSWLQLKFDMPISTRTRLAAVYYELALVQGVALSSSDTFSRMFITLAQKRSFVDRSKLTLDWRPLFREMKAIAFPDLLVGSIRDSEKDMAMLSKVAIFARRFFAPDATLEILDELLPLFNTSDPSAALQVATIFDALIPTEFTPEDRPDLYPQQWLPVLFHLWTLNPRSQSYDLIIIDILSRVASGHLIEAHIPFSAIGIYTKEQTAVMLTCALRLFEIPIGRAGSPYVNTEGYPQGYEAKKSRAARPLARWIIYSLSPYCLGELPDRSDCSSALRGLQGLIQSVETFFHPSNSGVWTKHLAQFVQSLTDFFVLRWHREQSGELSTPEDRRLSPELKREFVLTLKDVVLMGIYAKSATAAMYCQAALQNLAVLEPDIILPVVLAQSYASLQGLVETHRTITSLKTLTLLSQTIIQNKPFRTHVTALLGLALPGIDANDLTKTVQSLAFIQSVASYVPFADLSEGCGSALAMEYITGAIESLENDSSTLPPLGDEDEIAVLKSSTATFGEFMLSFMGRIFSLLENLPDASSSNSRAAPEQNAVNMLPATFTVVLGALSDELFDLILDKFITFVTNHIIPQAADAISNLLSCLCKTHPERTFHKLFPVLVGNIREEIDENQAGQSKSQDVAPKDRSLVWYLSMFRKAVWTAGDVLLNYSDELLDLLVYLRERTYGAASVHSSFLVHHTIYALTNVYHSDSRLLNEEEYSAKGGFTVEDWGKQTDPSTGLKLKWHVPTDDQVTLAVRVYEDGAEYSMSEIRRLMEGGPKLQQDWSEEIAKQLGYLRMIISGASVLYDPAQVSASGASAEVSIEEDDNSGDVEMTDSGEYISEEDDLELGAEAEMEEEEDEDDEEALSIKKLFTYPIGYFFEDKKDDPRYIKVHEIHEKLGWLIHDLHTYLQKNKEDEVTAIRNLATVTRVWFIDIGCEHSLKLLDTYVRSYIVDTRNYKISGRRKQYPRYLLARRAHIYHLQRVKHNSGPRKTSQLDKVLLLDLVQSSLSRYTKNRRQSQQALQAAIRTVMKSRILLAPKLIEELNNAVAAKEYDCAKGAMHTLYLDGIRRFVSRDPRVFPDYGIALLAAAKADKLSIHDLARNLILQFALTTRMTPKKLYYSDDYEKFVSQIKPERDLSARLGFANTRNLKRAEDTRAKIDVLEAELMKLQKAETHWRITFMISTMLTGGLSLLRENEPAELGVIFFKGAIDNHPYIRFSFVQGALKLFTSVIGKALVGYDVRKLLQGDFKDVGVITVPVDQDDPDFSAKFIEQFKSPEADYFVRDLDRPGWLVWGKSFTAEANPKPGLDLQFKDSDRETMRAIGETVDRAWFEKFCEILLEEPSRTEHDVFRSIYAMFAAIVYAIVHEGFAKLTFEDMVEIIHNLYGDGKDKNHHRATAELIGGLLSEPLSREFQLKAIEVALPVLDKVVEDGLTPETVGYWTGCISFFSASVDPRAIWPILTKLASVRIDASSNAAFKESSRISLLRRLIAKEAWSFQIEEPIMKDFLAHLDHDYKGVREEIGRTLGTISRSRYSESFRSVKILLEENRAAGPLGVIPFVPDEARRELIEGVFKQLAIWRQERAPLQETSSYTNGGKTVMIWFNTWLQSCSCPELLPFFPKLILPELLNLLDIKEDAEVISLAVTMFKNFGNVPWPSNLIKDMIDGIIEIASKSSTWHQRLRVLALAQVFYFRQLFKLSNLDRRRLFDCVSDLLSDPQLEVRDTAATTLSGMIRCSPARFRGLVITKLQKKFTKALQDNPMPGRPGRGSGDTSRSGSVQPLKSSSAGPASAFSSRPSTPSVEYNNIILTRHAAVLGLSALVQAFPYQSPPPEWMPSVLATLANKAANDPGMVGRSVKTALGEFKKTRQDTWHVDVKVFDKEQLEDLEGVLWRTYFA</sequence>
<feature type="compositionally biased region" description="Acidic residues" evidence="9">
    <location>
        <begin position="893"/>
        <end position="911"/>
    </location>
</feature>
<evidence type="ECO:0000259" key="13">
    <source>
        <dbReference type="Pfam" id="PF23096"/>
    </source>
</evidence>
<dbReference type="InterPro" id="IPR032430">
    <property type="entry name" value="Blm10_mid"/>
</dbReference>
<evidence type="ECO:0000256" key="8">
    <source>
        <dbReference type="ARBA" id="ARBA00023242"/>
    </source>
</evidence>
<dbReference type="InterPro" id="IPR011989">
    <property type="entry name" value="ARM-like"/>
</dbReference>
<dbReference type="EMBL" id="JBBJBU010000001">
    <property type="protein sequence ID" value="KAK7207032.1"/>
    <property type="molecule type" value="Genomic_DNA"/>
</dbReference>
<dbReference type="GeneID" id="90039889"/>
<evidence type="ECO:0000256" key="5">
    <source>
        <dbReference type="ARBA" id="ARBA00022737"/>
    </source>
</evidence>
<dbReference type="Proteomes" id="UP001498771">
    <property type="component" value="Unassembled WGS sequence"/>
</dbReference>
<evidence type="ECO:0000259" key="12">
    <source>
        <dbReference type="Pfam" id="PF16547"/>
    </source>
</evidence>
<feature type="domain" description="Proteasome activator Blm10 N-terminal" evidence="12">
    <location>
        <begin position="32"/>
        <end position="68"/>
    </location>
</feature>
<feature type="region of interest" description="Disordered" evidence="9">
    <location>
        <begin position="889"/>
        <end position="911"/>
    </location>
</feature>
<dbReference type="PANTHER" id="PTHR32170">
    <property type="entry name" value="PROTEASOME ACTIVATOR COMPLEX SUBUNIT 4"/>
    <property type="match status" value="1"/>
</dbReference>
<evidence type="ECO:0000256" key="2">
    <source>
        <dbReference type="ARBA" id="ARBA00004496"/>
    </source>
</evidence>
<dbReference type="Pfam" id="PF11919">
    <property type="entry name" value="PSME4_C"/>
    <property type="match status" value="1"/>
</dbReference>
<feature type="domain" description="Proteasome activator complex subunit 4 C-terminal" evidence="10">
    <location>
        <begin position="1883"/>
        <end position="1971"/>
    </location>
</feature>